<keyword evidence="10" id="KW-0325">Glycoprotein</keyword>
<keyword evidence="7 12" id="KW-1133">Transmembrane helix</keyword>
<dbReference type="GO" id="GO:0006915">
    <property type="term" value="P:apoptotic process"/>
    <property type="evidence" value="ECO:0007669"/>
    <property type="project" value="UniProtKB-KW"/>
</dbReference>
<feature type="chain" id="PRO_5003024219" evidence="13 18">
    <location>
        <begin position="23"/>
        <end position="404"/>
    </location>
</feature>
<keyword evidence="4" id="KW-0053">Apoptosis</keyword>
<dbReference type="Gene3D" id="2.10.50.10">
    <property type="entry name" value="Tumor Necrosis Factor Receptor, subunit A, domain 2"/>
    <property type="match status" value="3"/>
</dbReference>
<dbReference type="Gene3D" id="1.10.533.10">
    <property type="entry name" value="Death Domain, Fas"/>
    <property type="match status" value="1"/>
</dbReference>
<feature type="disulfide bond" evidence="11">
    <location>
        <begin position="117"/>
        <end position="130"/>
    </location>
</feature>
<dbReference type="RefSeq" id="NP_001161625.1">
    <property type="nucleotide sequence ID" value="NM_001168153.1"/>
</dbReference>
<feature type="disulfide bond" evidence="11">
    <location>
        <begin position="35"/>
        <end position="48"/>
    </location>
</feature>
<dbReference type="PANTHER" id="PTHR46605:SF2">
    <property type="entry name" value="TNFR-CYS DOMAIN-CONTAINING PROTEIN"/>
    <property type="match status" value="1"/>
</dbReference>
<evidence type="ECO:0000256" key="4">
    <source>
        <dbReference type="ARBA" id="ARBA00022703"/>
    </source>
</evidence>
<evidence type="ECO:0000256" key="5">
    <source>
        <dbReference type="ARBA" id="ARBA00022729"/>
    </source>
</evidence>
<feature type="repeat" description="TNFR-Cys" evidence="11">
    <location>
        <begin position="22"/>
        <end position="56"/>
    </location>
</feature>
<evidence type="ECO:0000256" key="9">
    <source>
        <dbReference type="ARBA" id="ARBA00023157"/>
    </source>
</evidence>
<feature type="disulfide bond" evidence="11">
    <location>
        <begin position="81"/>
        <end position="99"/>
    </location>
</feature>
<dbReference type="GO" id="GO:0005035">
    <property type="term" value="F:death receptor activity"/>
    <property type="evidence" value="ECO:0007669"/>
    <property type="project" value="TreeGrafter"/>
</dbReference>
<dbReference type="InterPro" id="IPR041448">
    <property type="entry name" value="TNFR16_TM"/>
</dbReference>
<evidence type="ECO:0000256" key="8">
    <source>
        <dbReference type="ARBA" id="ARBA00023136"/>
    </source>
</evidence>
<keyword evidence="5 13" id="KW-0732">Signal</keyword>
<feature type="disulfide bond" evidence="11">
    <location>
        <begin position="120"/>
        <end position="138"/>
    </location>
</feature>
<evidence type="ECO:0000313" key="17">
    <source>
        <dbReference type="Proteomes" id="UP000694865"/>
    </source>
</evidence>
<evidence type="ECO:0000256" key="2">
    <source>
        <dbReference type="ARBA" id="ARBA00022475"/>
    </source>
</evidence>
<feature type="disulfide bond" evidence="11">
    <location>
        <begin position="38"/>
        <end position="56"/>
    </location>
</feature>
<dbReference type="SUPFAM" id="SSF47986">
    <property type="entry name" value="DEATH domain"/>
    <property type="match status" value="1"/>
</dbReference>
<dbReference type="SMART" id="SM00208">
    <property type="entry name" value="TNFR"/>
    <property type="match status" value="4"/>
</dbReference>
<dbReference type="InterPro" id="IPR000488">
    <property type="entry name" value="Death_dom"/>
</dbReference>
<dbReference type="GeneID" id="100313698"/>
<feature type="domain" description="Death" evidence="14">
    <location>
        <begin position="326"/>
        <end position="394"/>
    </location>
</feature>
<evidence type="ECO:0000259" key="15">
    <source>
        <dbReference type="PROSITE" id="PS50050"/>
    </source>
</evidence>
<dbReference type="CDD" id="cd13416">
    <property type="entry name" value="TNFRSF16"/>
    <property type="match status" value="1"/>
</dbReference>
<reference evidence="16" key="2">
    <citation type="submission" date="2009-11" db="EMBL/GenBank/DDBJ databases">
        <title>Mesoderm formation and patterning in the hemichordate Saccoglossus kowalevskii.</title>
        <authorList>
            <person name="Green S.A."/>
            <person name="Gerhart J."/>
            <person name="Lowe C.J."/>
        </authorList>
    </citation>
    <scope>NUCLEOTIDE SEQUENCE</scope>
</reference>
<evidence type="ECO:0000256" key="11">
    <source>
        <dbReference type="PROSITE-ProRule" id="PRU00206"/>
    </source>
</evidence>
<feature type="disulfide bond" evidence="11">
    <location>
        <begin position="141"/>
        <end position="156"/>
    </location>
</feature>
<sequence length="404" mass="43979">MATLHVLALVLCLYTGMLYCMGCPSESITITGECCEQCGPGTGVVQSCTGTNNTVCEQCETETTFSSDWSHITPCQQCSSCPTNMQVKIPCNATHDTVCECATNYYMNDKDFSCSQCDMCPAGYGAFVACGPLQNSVCAACGNGTYSDETSTMAECKQCAVCDMFLRACNELTNTVCFDESVYSIDSVTSSVSLTLTTGGEDSVNYIVDDSSSNVVPIYCSVLGAVIVGLLVYVACKRYKIWKNKQKHYKASRTSPVKGPPLRDVEMGKGHGSDSGVFTNTDNVSAVNGCARMPLMSLPSTTLFRDIAEDKKRQIELLLCTTRRDGRDWRALARELDFSDNSIMEFSNSVGKHSPVRKLLCQWSKRDNACLGLLVTSLHRIQRDDITKLIPIYVNLANVASLPS</sequence>
<dbReference type="PROSITE" id="PS50050">
    <property type="entry name" value="TNFR_NGFR_2"/>
    <property type="match status" value="4"/>
</dbReference>
<keyword evidence="16" id="KW-0675">Receptor</keyword>
<name>D1LXA8_SACKO</name>
<dbReference type="Pfam" id="PF00020">
    <property type="entry name" value="TNFR_c6"/>
    <property type="match status" value="3"/>
</dbReference>
<evidence type="ECO:0000256" key="12">
    <source>
        <dbReference type="SAM" id="Phobius"/>
    </source>
</evidence>
<keyword evidence="17" id="KW-1185">Reference proteome</keyword>
<feature type="domain" description="TNFR-Cys" evidence="15">
    <location>
        <begin position="140"/>
        <end position="177"/>
    </location>
</feature>
<evidence type="ECO:0000256" key="3">
    <source>
        <dbReference type="ARBA" id="ARBA00022692"/>
    </source>
</evidence>
<feature type="domain" description="TNFR-Cys" evidence="15">
    <location>
        <begin position="100"/>
        <end position="138"/>
    </location>
</feature>
<feature type="repeat" description="TNFR-Cys" evidence="11">
    <location>
        <begin position="58"/>
        <end position="99"/>
    </location>
</feature>
<dbReference type="InterPro" id="IPR001368">
    <property type="entry name" value="TNFR/NGFR_Cys_rich_reg"/>
</dbReference>
<dbReference type="GO" id="GO:0009986">
    <property type="term" value="C:cell surface"/>
    <property type="evidence" value="ECO:0007669"/>
    <property type="project" value="TreeGrafter"/>
</dbReference>
<evidence type="ECO:0000256" key="13">
    <source>
        <dbReference type="SAM" id="SignalP"/>
    </source>
</evidence>
<dbReference type="SUPFAM" id="SSF57586">
    <property type="entry name" value="TNF receptor-like"/>
    <property type="match status" value="3"/>
</dbReference>
<dbReference type="PROSITE" id="PS50017">
    <property type="entry name" value="DEATH_DOMAIN"/>
    <property type="match status" value="1"/>
</dbReference>
<comment type="subcellular location">
    <subcellularLocation>
        <location evidence="1">Cell membrane</location>
        <topology evidence="1">Single-pass membrane protein</topology>
    </subcellularLocation>
</comment>
<dbReference type="Pfam" id="PF18422">
    <property type="entry name" value="TNFR_16_TM"/>
    <property type="match status" value="1"/>
</dbReference>
<dbReference type="EMBL" id="GU076085">
    <property type="protein sequence ID" value="ACY92614.1"/>
    <property type="molecule type" value="mRNA"/>
</dbReference>
<dbReference type="InterPro" id="IPR052302">
    <property type="entry name" value="Neurotrophin_rcpt-DD"/>
</dbReference>
<dbReference type="PROSITE" id="PS00652">
    <property type="entry name" value="TNFR_NGFR_1"/>
    <property type="match status" value="1"/>
</dbReference>
<accession>D1LXA8</accession>
<evidence type="ECO:0000256" key="1">
    <source>
        <dbReference type="ARBA" id="ARBA00004162"/>
    </source>
</evidence>
<organism evidence="16">
    <name type="scientific">Saccoglossus kowalevskii</name>
    <name type="common">Acorn worm</name>
    <dbReference type="NCBI Taxonomy" id="10224"/>
    <lineage>
        <taxon>Eukaryota</taxon>
        <taxon>Metazoa</taxon>
        <taxon>Hemichordata</taxon>
        <taxon>Enteropneusta</taxon>
        <taxon>Harrimaniidae</taxon>
        <taxon>Saccoglossus</taxon>
    </lineage>
</organism>
<evidence type="ECO:0000256" key="6">
    <source>
        <dbReference type="ARBA" id="ARBA00022737"/>
    </source>
</evidence>
<evidence type="ECO:0000313" key="18">
    <source>
        <dbReference type="RefSeq" id="NP_001161625.1"/>
    </source>
</evidence>
<dbReference type="OrthoDB" id="10048028at2759"/>
<dbReference type="GO" id="GO:0007266">
    <property type="term" value="P:Rho protein signal transduction"/>
    <property type="evidence" value="ECO:0007669"/>
    <property type="project" value="TreeGrafter"/>
</dbReference>
<dbReference type="KEGG" id="sko:100313698"/>
<dbReference type="InterPro" id="IPR011029">
    <property type="entry name" value="DEATH-like_dom_sf"/>
</dbReference>
<evidence type="ECO:0000256" key="10">
    <source>
        <dbReference type="ARBA" id="ARBA00023180"/>
    </source>
</evidence>
<dbReference type="InterPro" id="IPR034046">
    <property type="entry name" value="TNFRSF16_N"/>
</dbReference>
<feature type="signal peptide" evidence="13 18">
    <location>
        <begin position="1"/>
        <end position="22"/>
    </location>
</feature>
<keyword evidence="2" id="KW-1003">Cell membrane</keyword>
<dbReference type="Gene3D" id="6.10.250.1780">
    <property type="match status" value="1"/>
</dbReference>
<dbReference type="GO" id="GO:0005886">
    <property type="term" value="C:plasma membrane"/>
    <property type="evidence" value="ECO:0007669"/>
    <property type="project" value="UniProtKB-SubCell"/>
</dbReference>
<keyword evidence="9 11" id="KW-1015">Disulfide bond</keyword>
<dbReference type="PANTHER" id="PTHR46605">
    <property type="entry name" value="TUMOR NECROSIS FACTOR RECEPTOR"/>
    <property type="match status" value="1"/>
</dbReference>
<feature type="repeat" description="TNFR-Cys" evidence="11">
    <location>
        <begin position="100"/>
        <end position="138"/>
    </location>
</feature>
<gene>
    <name evidence="18" type="primary">LOC100313698</name>
</gene>
<protein>
    <submittedName>
        <fullName evidence="16 18">p75 neurotrophin receptor-like protein</fullName>
    </submittedName>
</protein>
<evidence type="ECO:0000259" key="14">
    <source>
        <dbReference type="PROSITE" id="PS50017"/>
    </source>
</evidence>
<feature type="transmembrane region" description="Helical" evidence="12">
    <location>
        <begin position="216"/>
        <end position="236"/>
    </location>
</feature>
<dbReference type="GO" id="GO:0015026">
    <property type="term" value="F:coreceptor activity"/>
    <property type="evidence" value="ECO:0007669"/>
    <property type="project" value="TreeGrafter"/>
</dbReference>
<dbReference type="CDD" id="cd08311">
    <property type="entry name" value="Death_p75NR"/>
    <property type="match status" value="1"/>
</dbReference>
<feature type="domain" description="TNFR-Cys" evidence="15">
    <location>
        <begin position="22"/>
        <end position="56"/>
    </location>
</feature>
<comment type="caution">
    <text evidence="11">Lacks conserved residue(s) required for the propagation of feature annotation.</text>
</comment>
<feature type="disulfide bond" evidence="11">
    <location>
        <begin position="78"/>
        <end position="91"/>
    </location>
</feature>
<dbReference type="Proteomes" id="UP000694865">
    <property type="component" value="Unplaced"/>
</dbReference>
<evidence type="ECO:0000313" key="16">
    <source>
        <dbReference type="EMBL" id="ACY92614.1"/>
    </source>
</evidence>
<feature type="repeat" description="TNFR-Cys" evidence="11">
    <location>
        <begin position="140"/>
        <end position="177"/>
    </location>
</feature>
<reference evidence="18" key="3">
    <citation type="submission" date="2025-05" db="UniProtKB">
        <authorList>
            <consortium name="RefSeq"/>
        </authorList>
    </citation>
    <scope>IDENTIFICATION</scope>
</reference>
<dbReference type="AlphaFoldDB" id="D1LXA8"/>
<proteinExistence type="evidence at transcript level"/>
<dbReference type="GO" id="GO:0048406">
    <property type="term" value="F:nerve growth factor binding"/>
    <property type="evidence" value="ECO:0007669"/>
    <property type="project" value="TreeGrafter"/>
</dbReference>
<reference evidence="16" key="1">
    <citation type="submission" date="2009-10" db="EMBL/GenBank/DDBJ databases">
        <authorList>
            <person name="Freeman R.M.Jr."/>
            <person name="Wu M.M."/>
            <person name="Gerhart J.J."/>
        </authorList>
    </citation>
    <scope>NUCLEOTIDE SEQUENCE</scope>
</reference>
<keyword evidence="6" id="KW-0677">Repeat</keyword>
<dbReference type="Pfam" id="PF00531">
    <property type="entry name" value="Death"/>
    <property type="match status" value="1"/>
</dbReference>
<feature type="domain" description="TNFR-Cys" evidence="15">
    <location>
        <begin position="58"/>
        <end position="99"/>
    </location>
</feature>
<keyword evidence="3 12" id="KW-0812">Transmembrane</keyword>
<evidence type="ECO:0000256" key="7">
    <source>
        <dbReference type="ARBA" id="ARBA00022989"/>
    </source>
</evidence>
<keyword evidence="8 12" id="KW-0472">Membrane</keyword>